<evidence type="ECO:0000313" key="3">
    <source>
        <dbReference type="Proteomes" id="UP000678895"/>
    </source>
</evidence>
<gene>
    <name evidence="2" type="primary">nap</name>
    <name evidence="2" type="ORF">J41TS4_48620</name>
</gene>
<dbReference type="InterPro" id="IPR029058">
    <property type="entry name" value="AB_hydrolase_fold"/>
</dbReference>
<dbReference type="InterPro" id="IPR000073">
    <property type="entry name" value="AB_hydrolase_1"/>
</dbReference>
<protein>
    <submittedName>
        <fullName evidence="2">Carboxylesterase nap</fullName>
    </submittedName>
</protein>
<dbReference type="PRINTS" id="PR00111">
    <property type="entry name" value="ABHYDROLASE"/>
</dbReference>
<proteinExistence type="predicted"/>
<dbReference type="AlphaFoldDB" id="A0A919Y798"/>
<feature type="domain" description="AB hydrolase-1" evidence="1">
    <location>
        <begin position="51"/>
        <end position="160"/>
    </location>
</feature>
<keyword evidence="3" id="KW-1185">Reference proteome</keyword>
<accession>A0A919Y798</accession>
<dbReference type="InterPro" id="IPR052370">
    <property type="entry name" value="Meta-cleavage_hydrolase"/>
</dbReference>
<dbReference type="SUPFAM" id="SSF53474">
    <property type="entry name" value="alpha/beta-Hydrolases"/>
    <property type="match status" value="1"/>
</dbReference>
<dbReference type="Gene3D" id="3.40.50.1820">
    <property type="entry name" value="alpha/beta hydrolase"/>
    <property type="match status" value="1"/>
</dbReference>
<sequence>MKIYRTRKAKENILNTYDRLLEAWGTEVLPVKVPTRYGTTHINVFGREDAPPVVLFHGVGDDSALMWIYNAAALAPHFRLYAVDTLGGPGKSIPNENYTKEFENAEWIDDLLDGLELKQVDLAGVSHGGYLVQYYAVHRPERVGRVVSMASGVPAESAGHPMKTMLRVFLPEALFPTKKNVIKLLTKLTGKNTAVFTDNPLIVEHYTYLLRGYNNMAMSFHKVNTFTNDQIHGLRGKTLYLIGERDPFYILGGGAVLQTYQMNRRLFEDTGHGINHEMADDINPILIEYFSRS</sequence>
<comment type="caution">
    <text evidence="2">The sequence shown here is derived from an EMBL/GenBank/DDBJ whole genome shotgun (WGS) entry which is preliminary data.</text>
</comment>
<evidence type="ECO:0000313" key="2">
    <source>
        <dbReference type="EMBL" id="GIO45104.1"/>
    </source>
</evidence>
<dbReference type="EMBL" id="BORS01000030">
    <property type="protein sequence ID" value="GIO45104.1"/>
    <property type="molecule type" value="Genomic_DNA"/>
</dbReference>
<evidence type="ECO:0000259" key="1">
    <source>
        <dbReference type="Pfam" id="PF00561"/>
    </source>
</evidence>
<dbReference type="Proteomes" id="UP000678895">
    <property type="component" value="Unassembled WGS sequence"/>
</dbReference>
<organism evidence="2 3">
    <name type="scientific">Paenibacillus apis</name>
    <dbReference type="NCBI Taxonomy" id="1792174"/>
    <lineage>
        <taxon>Bacteria</taxon>
        <taxon>Bacillati</taxon>
        <taxon>Bacillota</taxon>
        <taxon>Bacilli</taxon>
        <taxon>Bacillales</taxon>
        <taxon>Paenibacillaceae</taxon>
        <taxon>Paenibacillus</taxon>
    </lineage>
</organism>
<dbReference type="PANTHER" id="PTHR43139">
    <property type="entry name" value="SI:DKEY-122A22.2"/>
    <property type="match status" value="1"/>
</dbReference>
<name>A0A919Y798_9BACL</name>
<dbReference type="RefSeq" id="WP_301630895.1">
    <property type="nucleotide sequence ID" value="NZ_BORS01000030.1"/>
</dbReference>
<reference evidence="2" key="1">
    <citation type="submission" date="2021-03" db="EMBL/GenBank/DDBJ databases">
        <title>Antimicrobial resistance genes in bacteria isolated from Japanese honey, and their potential for conferring macrolide and lincosamide resistance in the American foulbrood pathogen Paenibacillus larvae.</title>
        <authorList>
            <person name="Okamoto M."/>
            <person name="Kumagai M."/>
            <person name="Kanamori H."/>
            <person name="Takamatsu D."/>
        </authorList>
    </citation>
    <scope>NUCLEOTIDE SEQUENCE</scope>
    <source>
        <strain evidence="2">J41TS4</strain>
    </source>
</reference>
<dbReference type="Pfam" id="PF00561">
    <property type="entry name" value="Abhydrolase_1"/>
    <property type="match status" value="1"/>
</dbReference>
<dbReference type="PANTHER" id="PTHR43139:SF52">
    <property type="entry name" value="SI:DKEY-122A22.2"/>
    <property type="match status" value="1"/>
</dbReference>